<dbReference type="InterPro" id="IPR007955">
    <property type="entry name" value="Bystin"/>
</dbReference>
<dbReference type="PANTHER" id="PTHR12821">
    <property type="entry name" value="BYSTIN"/>
    <property type="match status" value="1"/>
</dbReference>
<dbReference type="PANTHER" id="PTHR12821:SF0">
    <property type="entry name" value="BYSTIN"/>
    <property type="match status" value="1"/>
</dbReference>
<organism evidence="2 3">
    <name type="scientific">Vigna mungo</name>
    <name type="common">Black gram</name>
    <name type="synonym">Phaseolus mungo</name>
    <dbReference type="NCBI Taxonomy" id="3915"/>
    <lineage>
        <taxon>Eukaryota</taxon>
        <taxon>Viridiplantae</taxon>
        <taxon>Streptophyta</taxon>
        <taxon>Embryophyta</taxon>
        <taxon>Tracheophyta</taxon>
        <taxon>Spermatophyta</taxon>
        <taxon>Magnoliopsida</taxon>
        <taxon>eudicotyledons</taxon>
        <taxon>Gunneridae</taxon>
        <taxon>Pentapetalae</taxon>
        <taxon>rosids</taxon>
        <taxon>fabids</taxon>
        <taxon>Fabales</taxon>
        <taxon>Fabaceae</taxon>
        <taxon>Papilionoideae</taxon>
        <taxon>50 kb inversion clade</taxon>
        <taxon>NPAAA clade</taxon>
        <taxon>indigoferoid/millettioid clade</taxon>
        <taxon>Phaseoleae</taxon>
        <taxon>Vigna</taxon>
    </lineage>
</organism>
<evidence type="ECO:0000256" key="1">
    <source>
        <dbReference type="ARBA" id="ARBA00007114"/>
    </source>
</evidence>
<dbReference type="GO" id="GO:0030688">
    <property type="term" value="C:preribosome, small subunit precursor"/>
    <property type="evidence" value="ECO:0007669"/>
    <property type="project" value="TreeGrafter"/>
</dbReference>
<dbReference type="GO" id="GO:0005730">
    <property type="term" value="C:nucleolus"/>
    <property type="evidence" value="ECO:0007669"/>
    <property type="project" value="TreeGrafter"/>
</dbReference>
<evidence type="ECO:0000313" key="3">
    <source>
        <dbReference type="Proteomes" id="UP001374535"/>
    </source>
</evidence>
<keyword evidence="3" id="KW-1185">Reference proteome</keyword>
<dbReference type="Proteomes" id="UP001374535">
    <property type="component" value="Chromosome 4"/>
</dbReference>
<dbReference type="Pfam" id="PF05291">
    <property type="entry name" value="Bystin"/>
    <property type="match status" value="2"/>
</dbReference>
<evidence type="ECO:0000313" key="2">
    <source>
        <dbReference type="EMBL" id="WVZ14458.1"/>
    </source>
</evidence>
<dbReference type="GO" id="GO:0030515">
    <property type="term" value="F:snoRNA binding"/>
    <property type="evidence" value="ECO:0007669"/>
    <property type="project" value="TreeGrafter"/>
</dbReference>
<dbReference type="GO" id="GO:0005737">
    <property type="term" value="C:cytoplasm"/>
    <property type="evidence" value="ECO:0007669"/>
    <property type="project" value="TreeGrafter"/>
</dbReference>
<dbReference type="EMBL" id="CP144697">
    <property type="protein sequence ID" value="WVZ14458.1"/>
    <property type="molecule type" value="Genomic_DNA"/>
</dbReference>
<comment type="similarity">
    <text evidence="1">Belongs to the bystin family.</text>
</comment>
<accession>A0AAQ3NS67</accession>
<reference evidence="2 3" key="1">
    <citation type="journal article" date="2023" name="Life. Sci Alliance">
        <title>Evolutionary insights into 3D genome organization and epigenetic landscape of Vigna mungo.</title>
        <authorList>
            <person name="Junaid A."/>
            <person name="Singh B."/>
            <person name="Bhatia S."/>
        </authorList>
    </citation>
    <scope>NUCLEOTIDE SEQUENCE [LARGE SCALE GENOMIC DNA]</scope>
    <source>
        <strain evidence="2">Urdbean</strain>
    </source>
</reference>
<protein>
    <recommendedName>
        <fullName evidence="4">Bystin</fullName>
    </recommendedName>
</protein>
<name>A0AAQ3NS67_VIGMU</name>
<gene>
    <name evidence="2" type="ORF">V8G54_012024</name>
</gene>
<sequence>MFLSAEMRPVPKLDKSIIDIYKGVGTHLSKYTIGKIPKAFKHIPSMQLWEEILYITEPENWSPNALYQATRIFASNFGAKKAERFYKLVLLPRVREDIRKNKRLHFALYQTLKKALYKPAAFFKGILFPLCESRTCTLREAVIVGSIIEKVSVPPLHSSVALLKLSGMEYCGTTRIEERKWIWRIRISIEGSSSLAEYSIACDSTVAEQGDHQQYKNELQKEDKDGLRDLLEKQKHKLVTPEIHRELEHSRNRGEKEEDLIPVFVINKTIEEDRFDIPDVPMEED</sequence>
<evidence type="ECO:0008006" key="4">
    <source>
        <dbReference type="Google" id="ProtNLM"/>
    </source>
</evidence>
<dbReference type="AlphaFoldDB" id="A0AAQ3NS67"/>
<proteinExistence type="inferred from homology"/>
<dbReference type="GO" id="GO:0006364">
    <property type="term" value="P:rRNA processing"/>
    <property type="evidence" value="ECO:0007669"/>
    <property type="project" value="TreeGrafter"/>
</dbReference>